<protein>
    <submittedName>
        <fullName evidence="2">Uncharacterized protein</fullName>
    </submittedName>
</protein>
<name>A0A1E3PCP8_9ASCO</name>
<evidence type="ECO:0000256" key="1">
    <source>
        <dbReference type="SAM" id="Coils"/>
    </source>
</evidence>
<accession>A0A1E3PCP8</accession>
<proteinExistence type="predicted"/>
<dbReference type="Proteomes" id="UP000095009">
    <property type="component" value="Unassembled WGS sequence"/>
</dbReference>
<evidence type="ECO:0000313" key="3">
    <source>
        <dbReference type="Proteomes" id="UP000095009"/>
    </source>
</evidence>
<feature type="coiled-coil region" evidence="1">
    <location>
        <begin position="70"/>
        <end position="97"/>
    </location>
</feature>
<feature type="non-terminal residue" evidence="2">
    <location>
        <position position="101"/>
    </location>
</feature>
<keyword evidence="3" id="KW-1185">Reference proteome</keyword>
<dbReference type="AlphaFoldDB" id="A0A1E3PCP8"/>
<dbReference type="EMBL" id="KV454415">
    <property type="protein sequence ID" value="ODQ63209.1"/>
    <property type="molecule type" value="Genomic_DNA"/>
</dbReference>
<evidence type="ECO:0000313" key="2">
    <source>
        <dbReference type="EMBL" id="ODQ63209.1"/>
    </source>
</evidence>
<gene>
    <name evidence="2" type="ORF">NADFUDRAFT_48125</name>
</gene>
<organism evidence="2 3">
    <name type="scientific">Nadsonia fulvescens var. elongata DSM 6958</name>
    <dbReference type="NCBI Taxonomy" id="857566"/>
    <lineage>
        <taxon>Eukaryota</taxon>
        <taxon>Fungi</taxon>
        <taxon>Dikarya</taxon>
        <taxon>Ascomycota</taxon>
        <taxon>Saccharomycotina</taxon>
        <taxon>Dipodascomycetes</taxon>
        <taxon>Dipodascales</taxon>
        <taxon>Dipodascales incertae sedis</taxon>
        <taxon>Nadsonia</taxon>
    </lineage>
</organism>
<keyword evidence="1" id="KW-0175">Coiled coil</keyword>
<sequence length="101" mass="12055">MQQLRDHNSKIQEDLLLSERKYMILESEAKEAIQQRDNDIDSIKKEFLQIIKEKEQEFTQKEILSQEKWVNEKTAANEKLMDDLNDIQGNYETLLQEAKKV</sequence>
<reference evidence="2 3" key="1">
    <citation type="journal article" date="2016" name="Proc. Natl. Acad. Sci. U.S.A.">
        <title>Comparative genomics of biotechnologically important yeasts.</title>
        <authorList>
            <person name="Riley R."/>
            <person name="Haridas S."/>
            <person name="Wolfe K.H."/>
            <person name="Lopes M.R."/>
            <person name="Hittinger C.T."/>
            <person name="Goeker M."/>
            <person name="Salamov A.A."/>
            <person name="Wisecaver J.H."/>
            <person name="Long T.M."/>
            <person name="Calvey C.H."/>
            <person name="Aerts A.L."/>
            <person name="Barry K.W."/>
            <person name="Choi C."/>
            <person name="Clum A."/>
            <person name="Coughlan A.Y."/>
            <person name="Deshpande S."/>
            <person name="Douglass A.P."/>
            <person name="Hanson S.J."/>
            <person name="Klenk H.-P."/>
            <person name="LaButti K.M."/>
            <person name="Lapidus A."/>
            <person name="Lindquist E.A."/>
            <person name="Lipzen A.M."/>
            <person name="Meier-Kolthoff J.P."/>
            <person name="Ohm R.A."/>
            <person name="Otillar R.P."/>
            <person name="Pangilinan J.L."/>
            <person name="Peng Y."/>
            <person name="Rokas A."/>
            <person name="Rosa C.A."/>
            <person name="Scheuner C."/>
            <person name="Sibirny A.A."/>
            <person name="Slot J.C."/>
            <person name="Stielow J.B."/>
            <person name="Sun H."/>
            <person name="Kurtzman C.P."/>
            <person name="Blackwell M."/>
            <person name="Grigoriev I.V."/>
            <person name="Jeffries T.W."/>
        </authorList>
    </citation>
    <scope>NUCLEOTIDE SEQUENCE [LARGE SCALE GENOMIC DNA]</scope>
    <source>
        <strain evidence="2 3">DSM 6958</strain>
    </source>
</reference>